<accession>A0ABW9RMS5</accession>
<dbReference type="RefSeq" id="WP_155171464.1">
    <property type="nucleotide sequence ID" value="NZ_BAAAFL010000053.1"/>
</dbReference>
<name>A0ABW9RMS5_9BACT</name>
<evidence type="ECO:0000313" key="2">
    <source>
        <dbReference type="Proteomes" id="UP000798808"/>
    </source>
</evidence>
<comment type="caution">
    <text evidence="1">The sequence shown here is derived from an EMBL/GenBank/DDBJ whole genome shotgun (WGS) entry which is preliminary data.</text>
</comment>
<dbReference type="EMBL" id="SMLW01000511">
    <property type="protein sequence ID" value="MTI25397.1"/>
    <property type="molecule type" value="Genomic_DNA"/>
</dbReference>
<proteinExistence type="predicted"/>
<protein>
    <submittedName>
        <fullName evidence="1">Uncharacterized protein</fullName>
    </submittedName>
</protein>
<keyword evidence="2" id="KW-1185">Reference proteome</keyword>
<reference evidence="1 2" key="1">
    <citation type="submission" date="2019-02" db="EMBL/GenBank/DDBJ databases">
        <authorList>
            <person name="Goldberg S.R."/>
            <person name="Haltli B.A."/>
            <person name="Correa H."/>
            <person name="Russell K.G."/>
        </authorList>
    </citation>
    <scope>NUCLEOTIDE SEQUENCE [LARGE SCALE GENOMIC DNA]</scope>
    <source>
        <strain evidence="1 2">JCM 16186</strain>
    </source>
</reference>
<sequence>MFEKREIYRAIGELAYAIAKAGDGLRLEEKKAFMEIAEEELKFEAWAAESRFEILDEKVHPSLEHAYNEALHEFKLYKEHLTPELKEKTIKVLKKVAEACKKSEIKDFIIDRLEHDLKAL</sequence>
<evidence type="ECO:0000313" key="1">
    <source>
        <dbReference type="EMBL" id="MTI25397.1"/>
    </source>
</evidence>
<dbReference type="Proteomes" id="UP000798808">
    <property type="component" value="Unassembled WGS sequence"/>
</dbReference>
<gene>
    <name evidence="1" type="ORF">E1163_10625</name>
</gene>
<organism evidence="1 2">
    <name type="scientific">Fulvivirga kasyanovii</name>
    <dbReference type="NCBI Taxonomy" id="396812"/>
    <lineage>
        <taxon>Bacteria</taxon>
        <taxon>Pseudomonadati</taxon>
        <taxon>Bacteroidota</taxon>
        <taxon>Cytophagia</taxon>
        <taxon>Cytophagales</taxon>
        <taxon>Fulvivirgaceae</taxon>
        <taxon>Fulvivirga</taxon>
    </lineage>
</organism>